<dbReference type="CDD" id="cd06922">
    <property type="entry name" value="ChtBD1_GH18_1"/>
    <property type="match status" value="1"/>
</dbReference>
<evidence type="ECO:0000256" key="10">
    <source>
        <dbReference type="ARBA" id="ARBA00023326"/>
    </source>
</evidence>
<dbReference type="InterPro" id="IPR018371">
    <property type="entry name" value="Chitin-binding_1_CS"/>
</dbReference>
<evidence type="ECO:0000256" key="4">
    <source>
        <dbReference type="ARBA" id="ARBA00022669"/>
    </source>
</evidence>
<dbReference type="InterPro" id="IPR001002">
    <property type="entry name" value="Chitin-bd_1"/>
</dbReference>
<evidence type="ECO:0000256" key="8">
    <source>
        <dbReference type="ARBA" id="ARBA00023277"/>
    </source>
</evidence>
<comment type="similarity">
    <text evidence="2">Belongs to the glycosyl hydrolase 18 family. Chitinase class V subfamily.</text>
</comment>
<reference evidence="18" key="1">
    <citation type="journal article" date="2017" name="Nat. Microbiol.">
        <title>Global analysis of biosynthetic gene clusters reveals vast potential of secondary metabolite production in Penicillium species.</title>
        <authorList>
            <person name="Nielsen J.C."/>
            <person name="Grijseels S."/>
            <person name="Prigent S."/>
            <person name="Ji B."/>
            <person name="Dainat J."/>
            <person name="Nielsen K.F."/>
            <person name="Frisvad J.C."/>
            <person name="Workman M."/>
            <person name="Nielsen J."/>
        </authorList>
    </citation>
    <scope>NUCLEOTIDE SEQUENCE [LARGE SCALE GENOMIC DNA]</scope>
    <source>
        <strain evidence="18">IBT 29486</strain>
    </source>
</reference>
<dbReference type="InterPro" id="IPR053214">
    <property type="entry name" value="LysM12-like"/>
</dbReference>
<comment type="caution">
    <text evidence="11">Lacks conserved residue(s) required for the propagation of feature annotation.</text>
</comment>
<keyword evidence="4 11" id="KW-0147">Chitin-binding</keyword>
<dbReference type="SMART" id="SM00270">
    <property type="entry name" value="ChtBD1"/>
    <property type="match status" value="1"/>
</dbReference>
<sequence length="1241" mass="133074">MRILLPALLALASCGISQGHHQHDHGKRNNAKQSPEFTPAPQLPKNSSSALPPLYEAYSKNKPKFQNEALIRQFSEHSKQRIDHLDLGAGSGSLRKRDLPIGTCAPGVPCTNGACCSNTGVCSYAPSSCGADVCISNCDAKAPCGEYADPNNATCPLNVCCSQYGFCGSTDEFCGTGCQEGYGGCGAAPTPSCSSGSNAAAARRIGYYESWATERPCDVFTPEDLELTGLTHINFAFSFFDPSNFQISPMDANAAGLYSRFTALKTKQPGLQAWLSVGGWSFNDATNTPNTQNAFSNMVGSSANRQAFITSLRNFMQTYGFDGVDIDWEYPAADDRGGVAADFTNFPTFLAELRASFGSGLGISTTLPSSYWYLQHFDVLDMEPSVDWFNFMSYDIHGVWDSSNKFTGPYIRPHTNLTEINDGLSLLWRAGVDPSKVVLGLGWYGRSFTLADPSCTTPNGVCQFTTGGNAGECTQSSGTLSNAEIKRLLAAGTGTESYDATAGVRWLAFDTNQWVSFDDGVTMQQKMAFANSLCLGGVMIWSIDQDNTAGDSMNDLMGIGTANGVSETAAASFKEQMANATLQNAIASSCYWSLCGGECTTGYFDVTGARGQIVGFQQNSVCSPGEVQTLCCAPGTTMGTCQWEGFRGVGMPCSPACSDSEATIVARNSNSYQETDGGQIEDLTCTGGFQAYCCTGFVPSSITNSGNLVLYGQTSALSKRGGSNTGLSLYVRDHGLEERGLPGLILSGLGLGSLCLADLVPSLIGALPTFGLSLIGEGAVCALGALAGIAATVYVGWQIISGIAGWAFGGSPSKPNVGVPTKVGTRTAYGQWSLLDFNGGATTTSCDCEVTYTCRYGLGWDEICDNQRWAINKLLNGRTVYQPLASQNGRKYSSWRANQRISAYRTRAQAPINKVARCQLDEFPMGNLRESGNNSPQACRLVNGPANGRQGIDYKAWKDAQWRPCSTYRSTKCGIRDDGPPATWAFGPLPAGRGSGSGQRFIDAYGFDEQTVNSLCWATYTYTDQPGVISTSTVIDHGFRVLDDDPMYGNAYGWPRQSWRVDPAPIASAQYRPFDSQPGIFQRDLAGNDQYMSLEEYNDPAGVCHADLKFLGNGKKDTYLDLDYDNLYFVDLDGNPIDGRTCNIIYEDDGPRSEVRLVLDEDGHVVDMYMGDPDAGSWTKEAVKSYNSDKVTVDPTTVTVTTGVLAGSESRPTFAARTTSSETRSGTVLSTVTYAPFVYIP</sequence>
<evidence type="ECO:0000256" key="7">
    <source>
        <dbReference type="ARBA" id="ARBA00023026"/>
    </source>
</evidence>
<keyword evidence="11" id="KW-1015">Disulfide bond</keyword>
<dbReference type="InterPro" id="IPR001579">
    <property type="entry name" value="Glyco_hydro_18_chit_AS"/>
</dbReference>
<evidence type="ECO:0000259" key="16">
    <source>
        <dbReference type="PROSITE" id="PS51910"/>
    </source>
</evidence>
<feature type="domain" description="Chitin-binding type-1" evidence="15">
    <location>
        <begin position="141"/>
        <end position="187"/>
    </location>
</feature>
<evidence type="ECO:0000256" key="6">
    <source>
        <dbReference type="ARBA" id="ARBA00023024"/>
    </source>
</evidence>
<accession>A0A1V6RWF3</accession>
<dbReference type="SUPFAM" id="SSF57016">
    <property type="entry name" value="Plant lectins/antimicrobial peptides"/>
    <property type="match status" value="1"/>
</dbReference>
<evidence type="ECO:0000256" key="14">
    <source>
        <dbReference type="SAM" id="SignalP"/>
    </source>
</evidence>
<keyword evidence="7" id="KW-0843">Virulence</keyword>
<feature type="disulfide bond" evidence="11">
    <location>
        <begin position="160"/>
        <end position="174"/>
    </location>
</feature>
<dbReference type="InterPro" id="IPR029070">
    <property type="entry name" value="Chitinase_insertion_sf"/>
</dbReference>
<evidence type="ECO:0000313" key="18">
    <source>
        <dbReference type="Proteomes" id="UP000191518"/>
    </source>
</evidence>
<dbReference type="GO" id="GO:0000272">
    <property type="term" value="P:polysaccharide catabolic process"/>
    <property type="evidence" value="ECO:0007669"/>
    <property type="project" value="UniProtKB-KW"/>
</dbReference>
<dbReference type="InterPro" id="IPR036861">
    <property type="entry name" value="Endochitinase-like_sf"/>
</dbReference>
<feature type="chain" id="PRO_5013206765" description="chitinase" evidence="14">
    <location>
        <begin position="20"/>
        <end position="1241"/>
    </location>
</feature>
<evidence type="ECO:0000256" key="12">
    <source>
        <dbReference type="RuleBase" id="RU000489"/>
    </source>
</evidence>
<dbReference type="AlphaFoldDB" id="A0A1V6RWF3"/>
<gene>
    <name evidence="17" type="ORF">PENVUL_c020G09194</name>
</gene>
<evidence type="ECO:0000256" key="13">
    <source>
        <dbReference type="SAM" id="MobiDB-lite"/>
    </source>
</evidence>
<feature type="region of interest" description="Disordered" evidence="13">
    <location>
        <begin position="18"/>
        <end position="52"/>
    </location>
</feature>
<dbReference type="SUPFAM" id="SSF54556">
    <property type="entry name" value="Chitinase insertion domain"/>
    <property type="match status" value="1"/>
</dbReference>
<dbReference type="GO" id="GO:0008061">
    <property type="term" value="F:chitin binding"/>
    <property type="evidence" value="ECO:0007669"/>
    <property type="project" value="UniProtKB-UniRule"/>
</dbReference>
<dbReference type="CDD" id="cd00035">
    <property type="entry name" value="ChtBD1"/>
    <property type="match status" value="1"/>
</dbReference>
<dbReference type="InterPro" id="IPR017853">
    <property type="entry name" value="GH"/>
</dbReference>
<dbReference type="InterPro" id="IPR011583">
    <property type="entry name" value="Chitinase_II/V-like_cat"/>
</dbReference>
<dbReference type="PROSITE" id="PS50941">
    <property type="entry name" value="CHIT_BIND_I_2"/>
    <property type="match status" value="1"/>
</dbReference>
<dbReference type="PROSITE" id="PS01095">
    <property type="entry name" value="GH18_1"/>
    <property type="match status" value="1"/>
</dbReference>
<evidence type="ECO:0000256" key="3">
    <source>
        <dbReference type="ARBA" id="ARBA00012729"/>
    </source>
</evidence>
<evidence type="ECO:0000256" key="5">
    <source>
        <dbReference type="ARBA" id="ARBA00022801"/>
    </source>
</evidence>
<dbReference type="Pfam" id="PF00704">
    <property type="entry name" value="Glyco_hydro_18"/>
    <property type="match status" value="1"/>
</dbReference>
<keyword evidence="8" id="KW-0119">Carbohydrate metabolism</keyword>
<dbReference type="SUPFAM" id="SSF51445">
    <property type="entry name" value="(Trans)glycosidases"/>
    <property type="match status" value="1"/>
</dbReference>
<keyword evidence="6" id="KW-0146">Chitin degradation</keyword>
<feature type="domain" description="GH18" evidence="16">
    <location>
        <begin position="202"/>
        <end position="560"/>
    </location>
</feature>
<name>A0A1V6RWF3_9EURO</name>
<feature type="signal peptide" evidence="14">
    <location>
        <begin position="1"/>
        <end position="19"/>
    </location>
</feature>
<organism evidence="17 18">
    <name type="scientific">Penicillium vulpinum</name>
    <dbReference type="NCBI Taxonomy" id="29845"/>
    <lineage>
        <taxon>Eukaryota</taxon>
        <taxon>Fungi</taxon>
        <taxon>Dikarya</taxon>
        <taxon>Ascomycota</taxon>
        <taxon>Pezizomycotina</taxon>
        <taxon>Eurotiomycetes</taxon>
        <taxon>Eurotiomycetidae</taxon>
        <taxon>Eurotiales</taxon>
        <taxon>Aspergillaceae</taxon>
        <taxon>Penicillium</taxon>
    </lineage>
</organism>
<dbReference type="PROSITE" id="PS51910">
    <property type="entry name" value="GH18_2"/>
    <property type="match status" value="1"/>
</dbReference>
<dbReference type="GO" id="GO:0006032">
    <property type="term" value="P:chitin catabolic process"/>
    <property type="evidence" value="ECO:0007669"/>
    <property type="project" value="UniProtKB-KW"/>
</dbReference>
<evidence type="ECO:0000256" key="1">
    <source>
        <dbReference type="ARBA" id="ARBA00000822"/>
    </source>
</evidence>
<keyword evidence="10" id="KW-0624">Polysaccharide degradation</keyword>
<dbReference type="Gene3D" id="3.20.20.80">
    <property type="entry name" value="Glycosidases"/>
    <property type="match status" value="1"/>
</dbReference>
<dbReference type="EMBL" id="MDYP01000020">
    <property type="protein sequence ID" value="OQE06107.1"/>
    <property type="molecule type" value="Genomic_DNA"/>
</dbReference>
<comment type="caution">
    <text evidence="17">The sequence shown here is derived from an EMBL/GenBank/DDBJ whole genome shotgun (WGS) entry which is preliminary data.</text>
</comment>
<feature type="compositionally biased region" description="Basic residues" evidence="13">
    <location>
        <begin position="20"/>
        <end position="30"/>
    </location>
</feature>
<feature type="disulfide bond" evidence="11">
    <location>
        <begin position="155"/>
        <end position="167"/>
    </location>
</feature>
<dbReference type="Pfam" id="PF00187">
    <property type="entry name" value="Chitin_bind_1"/>
    <property type="match status" value="1"/>
</dbReference>
<dbReference type="EC" id="3.2.1.14" evidence="3"/>
<evidence type="ECO:0000256" key="9">
    <source>
        <dbReference type="ARBA" id="ARBA00023295"/>
    </source>
</evidence>
<keyword evidence="14" id="KW-0732">Signal</keyword>
<dbReference type="Proteomes" id="UP000191518">
    <property type="component" value="Unassembled WGS sequence"/>
</dbReference>
<evidence type="ECO:0000256" key="11">
    <source>
        <dbReference type="PROSITE-ProRule" id="PRU00261"/>
    </source>
</evidence>
<evidence type="ECO:0000259" key="15">
    <source>
        <dbReference type="PROSITE" id="PS50941"/>
    </source>
</evidence>
<evidence type="ECO:0000313" key="17">
    <source>
        <dbReference type="EMBL" id="OQE06107.1"/>
    </source>
</evidence>
<dbReference type="InterPro" id="IPR001223">
    <property type="entry name" value="Glyco_hydro18_cat"/>
</dbReference>
<dbReference type="SMART" id="SM00636">
    <property type="entry name" value="Glyco_18"/>
    <property type="match status" value="1"/>
</dbReference>
<keyword evidence="9 12" id="KW-0326">Glycosidase</keyword>
<comment type="catalytic activity">
    <reaction evidence="1">
        <text>Random endo-hydrolysis of N-acetyl-beta-D-glucosaminide (1-&gt;4)-beta-linkages in chitin and chitodextrins.</text>
        <dbReference type="EC" id="3.2.1.14"/>
    </reaction>
</comment>
<dbReference type="PANTHER" id="PTHR47700">
    <property type="entry name" value="V CHITINASE, PUTATIVE (AFU_ORTHOLOGUE AFUA_6G13720)-RELATED"/>
    <property type="match status" value="1"/>
</dbReference>
<dbReference type="GO" id="GO:0008843">
    <property type="term" value="F:endochitinase activity"/>
    <property type="evidence" value="ECO:0007669"/>
    <property type="project" value="UniProtKB-EC"/>
</dbReference>
<dbReference type="STRING" id="29845.A0A1V6RWF3"/>
<keyword evidence="5 12" id="KW-0378">Hydrolase</keyword>
<protein>
    <recommendedName>
        <fullName evidence="3">chitinase</fullName>
        <ecNumber evidence="3">3.2.1.14</ecNumber>
    </recommendedName>
</protein>
<dbReference type="Gene3D" id="3.10.50.10">
    <property type="match status" value="1"/>
</dbReference>
<keyword evidence="18" id="KW-1185">Reference proteome</keyword>
<dbReference type="PANTHER" id="PTHR47700:SF2">
    <property type="entry name" value="CHITINASE"/>
    <property type="match status" value="1"/>
</dbReference>
<dbReference type="Gene3D" id="3.30.60.10">
    <property type="entry name" value="Endochitinase-like"/>
    <property type="match status" value="1"/>
</dbReference>
<evidence type="ECO:0000256" key="2">
    <source>
        <dbReference type="ARBA" id="ARBA00008682"/>
    </source>
</evidence>
<dbReference type="PROSITE" id="PS00026">
    <property type="entry name" value="CHIT_BIND_I_1"/>
    <property type="match status" value="1"/>
</dbReference>
<proteinExistence type="inferred from homology"/>